<proteinExistence type="predicted"/>
<organism evidence="1">
    <name type="scientific">bioreactor metagenome</name>
    <dbReference type="NCBI Taxonomy" id="1076179"/>
    <lineage>
        <taxon>unclassified sequences</taxon>
        <taxon>metagenomes</taxon>
        <taxon>ecological metagenomes</taxon>
    </lineage>
</organism>
<dbReference type="AlphaFoldDB" id="A0A645G9S8"/>
<accession>A0A645G9S8</accession>
<reference evidence="1" key="1">
    <citation type="submission" date="2019-08" db="EMBL/GenBank/DDBJ databases">
        <authorList>
            <person name="Kucharzyk K."/>
            <person name="Murdoch R.W."/>
            <person name="Higgins S."/>
            <person name="Loffler F."/>
        </authorList>
    </citation>
    <scope>NUCLEOTIDE SEQUENCE</scope>
</reference>
<name>A0A645G9S8_9ZZZZ</name>
<gene>
    <name evidence="1" type="ORF">SDC9_170115</name>
</gene>
<sequence length="63" mass="6482">MFALPARSVTIGGSQQKVAAFAVEAVAARQALGDHHLVADIVRMQGKAPVAGVIGHHRVGQQG</sequence>
<protein>
    <submittedName>
        <fullName evidence="1">Uncharacterized protein</fullName>
    </submittedName>
</protein>
<evidence type="ECO:0000313" key="1">
    <source>
        <dbReference type="EMBL" id="MPN22732.1"/>
    </source>
</evidence>
<comment type="caution">
    <text evidence="1">The sequence shown here is derived from an EMBL/GenBank/DDBJ whole genome shotgun (WGS) entry which is preliminary data.</text>
</comment>
<dbReference type="EMBL" id="VSSQ01071035">
    <property type="protein sequence ID" value="MPN22732.1"/>
    <property type="molecule type" value="Genomic_DNA"/>
</dbReference>